<dbReference type="InterPro" id="IPR036291">
    <property type="entry name" value="NAD(P)-bd_dom_sf"/>
</dbReference>
<proteinExistence type="predicted"/>
<dbReference type="InterPro" id="IPR051267">
    <property type="entry name" value="STEAP_metalloreductase"/>
</dbReference>
<evidence type="ECO:0000256" key="1">
    <source>
        <dbReference type="ARBA" id="ARBA00023002"/>
    </source>
</evidence>
<feature type="domain" description="Pyrroline-5-carboxylate reductase catalytic N-terminal" evidence="2">
    <location>
        <begin position="2"/>
        <end position="92"/>
    </location>
</feature>
<name>A0ABS7TZ84_9BACT</name>
<keyword evidence="4" id="KW-1185">Reference proteome</keyword>
<dbReference type="RefSeq" id="WP_224195330.1">
    <property type="nucleotide sequence ID" value="NZ_JAIRAU010000043.1"/>
</dbReference>
<dbReference type="PANTHER" id="PTHR14239">
    <property type="entry name" value="DUDULIN-RELATED"/>
    <property type="match status" value="1"/>
</dbReference>
<evidence type="ECO:0000313" key="3">
    <source>
        <dbReference type="EMBL" id="MBZ5713592.1"/>
    </source>
</evidence>
<gene>
    <name evidence="3" type="ORF">K7C98_30530</name>
</gene>
<evidence type="ECO:0000313" key="4">
    <source>
        <dbReference type="Proteomes" id="UP001139031"/>
    </source>
</evidence>
<sequence length="198" mass="20460">MTIGIIGTGAIGQALIKHLVRAGHRVLLSNSRGPESLADLARALGPGARAVTVREAATADIVFLAVPWKHLPAALKGLPAWDGRIVVDPTNPLGPPDFRVADLGGRTSSEVVADMVPGARVVKAFNTLPPPVLGADPRQGGGRRVIFMSGDDQAAKAKVRDLIDGLGFAPVDLGSLAEGGKLQQFPGGPLPTLDLLKL</sequence>
<dbReference type="Proteomes" id="UP001139031">
    <property type="component" value="Unassembled WGS sequence"/>
</dbReference>
<comment type="caution">
    <text evidence="3">The sequence shown here is derived from an EMBL/GenBank/DDBJ whole genome shotgun (WGS) entry which is preliminary data.</text>
</comment>
<dbReference type="Gene3D" id="3.40.50.720">
    <property type="entry name" value="NAD(P)-binding Rossmann-like Domain"/>
    <property type="match status" value="1"/>
</dbReference>
<dbReference type="InterPro" id="IPR028939">
    <property type="entry name" value="P5C_Rdtase_cat_N"/>
</dbReference>
<organism evidence="3 4">
    <name type="scientific">Nannocystis pusilla</name>
    <dbReference type="NCBI Taxonomy" id="889268"/>
    <lineage>
        <taxon>Bacteria</taxon>
        <taxon>Pseudomonadati</taxon>
        <taxon>Myxococcota</taxon>
        <taxon>Polyangia</taxon>
        <taxon>Nannocystales</taxon>
        <taxon>Nannocystaceae</taxon>
        <taxon>Nannocystis</taxon>
    </lineage>
</organism>
<dbReference type="EMBL" id="JAIRAU010000043">
    <property type="protein sequence ID" value="MBZ5713592.1"/>
    <property type="molecule type" value="Genomic_DNA"/>
</dbReference>
<keyword evidence="1" id="KW-0560">Oxidoreductase</keyword>
<reference evidence="3" key="1">
    <citation type="submission" date="2021-08" db="EMBL/GenBank/DDBJ databases">
        <authorList>
            <person name="Stevens D.C."/>
        </authorList>
    </citation>
    <scope>NUCLEOTIDE SEQUENCE</scope>
    <source>
        <strain evidence="3">DSM 53165</strain>
    </source>
</reference>
<evidence type="ECO:0000259" key="2">
    <source>
        <dbReference type="Pfam" id="PF03807"/>
    </source>
</evidence>
<dbReference type="SUPFAM" id="SSF51735">
    <property type="entry name" value="NAD(P)-binding Rossmann-fold domains"/>
    <property type="match status" value="1"/>
</dbReference>
<accession>A0ABS7TZ84</accession>
<protein>
    <submittedName>
        <fullName evidence="3">NADPH-dependent F420 reductase</fullName>
    </submittedName>
</protein>
<dbReference type="Pfam" id="PF03807">
    <property type="entry name" value="F420_oxidored"/>
    <property type="match status" value="1"/>
</dbReference>